<organism evidence="2 3">
    <name type="scientific">Coregonus suidteri</name>
    <dbReference type="NCBI Taxonomy" id="861788"/>
    <lineage>
        <taxon>Eukaryota</taxon>
        <taxon>Metazoa</taxon>
        <taxon>Chordata</taxon>
        <taxon>Craniata</taxon>
        <taxon>Vertebrata</taxon>
        <taxon>Euteleostomi</taxon>
        <taxon>Actinopterygii</taxon>
        <taxon>Neopterygii</taxon>
        <taxon>Teleostei</taxon>
        <taxon>Protacanthopterygii</taxon>
        <taxon>Salmoniformes</taxon>
        <taxon>Salmonidae</taxon>
        <taxon>Coregoninae</taxon>
        <taxon>Coregonus</taxon>
    </lineage>
</organism>
<gene>
    <name evidence="2" type="ORF">J4Q44_G00371780</name>
</gene>
<feature type="region of interest" description="Disordered" evidence="1">
    <location>
        <begin position="85"/>
        <end position="106"/>
    </location>
</feature>
<name>A0AAN8Q5S2_9TELE</name>
<reference evidence="2 3" key="1">
    <citation type="submission" date="2021-04" db="EMBL/GenBank/DDBJ databases">
        <authorList>
            <person name="De Guttry C."/>
            <person name="Zahm M."/>
            <person name="Klopp C."/>
            <person name="Cabau C."/>
            <person name="Louis A."/>
            <person name="Berthelot C."/>
            <person name="Parey E."/>
            <person name="Roest Crollius H."/>
            <person name="Montfort J."/>
            <person name="Robinson-Rechavi M."/>
            <person name="Bucao C."/>
            <person name="Bouchez O."/>
            <person name="Gislard M."/>
            <person name="Lluch J."/>
            <person name="Milhes M."/>
            <person name="Lampietro C."/>
            <person name="Lopez Roques C."/>
            <person name="Donnadieu C."/>
            <person name="Braasch I."/>
            <person name="Desvignes T."/>
            <person name="Postlethwait J."/>
            <person name="Bobe J."/>
            <person name="Wedekind C."/>
            <person name="Guiguen Y."/>
        </authorList>
    </citation>
    <scope>NUCLEOTIDE SEQUENCE [LARGE SCALE GENOMIC DNA]</scope>
    <source>
        <strain evidence="2">Cs_M1</strain>
        <tissue evidence="2">Blood</tissue>
    </source>
</reference>
<comment type="caution">
    <text evidence="2">The sequence shown here is derived from an EMBL/GenBank/DDBJ whole genome shotgun (WGS) entry which is preliminary data.</text>
</comment>
<accession>A0AAN8Q5S2</accession>
<sequence length="106" mass="12125">MDIGDPFLKSISQYSAIVSKQLGTNTDTVRRYSTRDREEHSCRRRRGAVQWEREKDSQTKDYLFQFAATNSKQKISTNSIFGTARESRARSFDGTHANTGKDLVSE</sequence>
<evidence type="ECO:0000256" key="1">
    <source>
        <dbReference type="SAM" id="MobiDB-lite"/>
    </source>
</evidence>
<protein>
    <submittedName>
        <fullName evidence="2">Uncharacterized protein</fullName>
    </submittedName>
</protein>
<proteinExistence type="predicted"/>
<keyword evidence="3" id="KW-1185">Reference proteome</keyword>
<dbReference type="AlphaFoldDB" id="A0AAN8Q5S2"/>
<evidence type="ECO:0000313" key="3">
    <source>
        <dbReference type="Proteomes" id="UP001356427"/>
    </source>
</evidence>
<dbReference type="Proteomes" id="UP001356427">
    <property type="component" value="Unassembled WGS sequence"/>
</dbReference>
<evidence type="ECO:0000313" key="2">
    <source>
        <dbReference type="EMBL" id="KAK6292594.1"/>
    </source>
</evidence>
<dbReference type="EMBL" id="JAGTTL010000038">
    <property type="protein sequence ID" value="KAK6292594.1"/>
    <property type="molecule type" value="Genomic_DNA"/>
</dbReference>